<evidence type="ECO:0000256" key="9">
    <source>
        <dbReference type="ARBA" id="ARBA00022989"/>
    </source>
</evidence>
<dbReference type="GO" id="GO:0005886">
    <property type="term" value="C:plasma membrane"/>
    <property type="evidence" value="ECO:0007669"/>
    <property type="project" value="UniProtKB-SubCell"/>
</dbReference>
<evidence type="ECO:0000256" key="11">
    <source>
        <dbReference type="ARBA" id="ARBA00023136"/>
    </source>
</evidence>
<comment type="similarity">
    <text evidence="2">Belongs to the cytochrome ubiquinol oxidase subunit 2 family.</text>
</comment>
<dbReference type="AlphaFoldDB" id="A0A918F769"/>
<evidence type="ECO:0000256" key="7">
    <source>
        <dbReference type="ARBA" id="ARBA00022723"/>
    </source>
</evidence>
<dbReference type="GO" id="GO:0046872">
    <property type="term" value="F:metal ion binding"/>
    <property type="evidence" value="ECO:0007669"/>
    <property type="project" value="UniProtKB-KW"/>
</dbReference>
<feature type="transmembrane region" description="Helical" evidence="12">
    <location>
        <begin position="6"/>
        <end position="28"/>
    </location>
</feature>
<evidence type="ECO:0000256" key="4">
    <source>
        <dbReference type="ARBA" id="ARBA00022475"/>
    </source>
</evidence>
<keyword evidence="9 12" id="KW-1133">Transmembrane helix</keyword>
<keyword evidence="10" id="KW-0408">Iron</keyword>
<keyword evidence="8" id="KW-0249">Electron transport</keyword>
<feature type="transmembrane region" description="Helical" evidence="12">
    <location>
        <begin position="229"/>
        <end position="248"/>
    </location>
</feature>
<evidence type="ECO:0000256" key="10">
    <source>
        <dbReference type="ARBA" id="ARBA00023004"/>
    </source>
</evidence>
<dbReference type="GO" id="GO:0009055">
    <property type="term" value="F:electron transfer activity"/>
    <property type="evidence" value="ECO:0007669"/>
    <property type="project" value="TreeGrafter"/>
</dbReference>
<dbReference type="Proteomes" id="UP000603865">
    <property type="component" value="Unassembled WGS sequence"/>
</dbReference>
<keyword evidence="5" id="KW-0349">Heme</keyword>
<feature type="transmembrane region" description="Helical" evidence="12">
    <location>
        <begin position="197"/>
        <end position="217"/>
    </location>
</feature>
<evidence type="ECO:0000256" key="3">
    <source>
        <dbReference type="ARBA" id="ARBA00022448"/>
    </source>
</evidence>
<dbReference type="PANTHER" id="PTHR43141:SF5">
    <property type="entry name" value="CYTOCHROME BD-I UBIQUINOL OXIDASE SUBUNIT 2"/>
    <property type="match status" value="1"/>
</dbReference>
<feature type="transmembrane region" description="Helical" evidence="12">
    <location>
        <begin position="160"/>
        <end position="185"/>
    </location>
</feature>
<reference evidence="13" key="1">
    <citation type="journal article" date="2014" name="Int. J. Syst. Evol. Microbiol.">
        <title>Complete genome sequence of Corynebacterium casei LMG S-19264T (=DSM 44701T), isolated from a smear-ripened cheese.</title>
        <authorList>
            <consortium name="US DOE Joint Genome Institute (JGI-PGF)"/>
            <person name="Walter F."/>
            <person name="Albersmeier A."/>
            <person name="Kalinowski J."/>
            <person name="Ruckert C."/>
        </authorList>
    </citation>
    <scope>NUCLEOTIDE SEQUENCE</scope>
    <source>
        <strain evidence="13">JCM 31311</strain>
    </source>
</reference>
<dbReference type="EMBL" id="BMQL01000009">
    <property type="protein sequence ID" value="GGR07731.1"/>
    <property type="molecule type" value="Genomic_DNA"/>
</dbReference>
<evidence type="ECO:0000256" key="12">
    <source>
        <dbReference type="SAM" id="Phobius"/>
    </source>
</evidence>
<feature type="transmembrane region" description="Helical" evidence="12">
    <location>
        <begin position="114"/>
        <end position="140"/>
    </location>
</feature>
<feature type="transmembrane region" description="Helical" evidence="12">
    <location>
        <begin position="255"/>
        <end position="280"/>
    </location>
</feature>
<dbReference type="GO" id="GO:0070069">
    <property type="term" value="C:cytochrome complex"/>
    <property type="evidence" value="ECO:0007669"/>
    <property type="project" value="TreeGrafter"/>
</dbReference>
<proteinExistence type="inferred from homology"/>
<dbReference type="GO" id="GO:0016682">
    <property type="term" value="F:oxidoreductase activity, acting on diphenols and related substances as donors, oxygen as acceptor"/>
    <property type="evidence" value="ECO:0007669"/>
    <property type="project" value="TreeGrafter"/>
</dbReference>
<keyword evidence="7" id="KW-0479">Metal-binding</keyword>
<feature type="transmembrane region" description="Helical" evidence="12">
    <location>
        <begin position="83"/>
        <end position="102"/>
    </location>
</feature>
<reference evidence="13" key="2">
    <citation type="submission" date="2020-09" db="EMBL/GenBank/DDBJ databases">
        <authorList>
            <person name="Sun Q."/>
            <person name="Ohkuma M."/>
        </authorList>
    </citation>
    <scope>NUCLEOTIDE SEQUENCE</scope>
    <source>
        <strain evidence="13">JCM 31311</strain>
    </source>
</reference>
<feature type="transmembrane region" description="Helical" evidence="12">
    <location>
        <begin position="300"/>
        <end position="322"/>
    </location>
</feature>
<evidence type="ECO:0000256" key="1">
    <source>
        <dbReference type="ARBA" id="ARBA00004651"/>
    </source>
</evidence>
<evidence type="ECO:0000313" key="13">
    <source>
        <dbReference type="EMBL" id="GGR07731.1"/>
    </source>
</evidence>
<dbReference type="PIRSF" id="PIRSF000267">
    <property type="entry name" value="Cyt_oxidse_sub2"/>
    <property type="match status" value="1"/>
</dbReference>
<sequence length="342" mass="37613">MSEAVLWFWLVTACFAVYFFLEGFDFGVDLLRPFLAKNEAERRALIQTIGPFWDGNEVWVILAAGAIFATFPAWYGALLTGMYPLFTLILLALIGRGVAFEFRAQVDSRAWRIFWDVTSFAGSLIPAFAWGLIMAALVQGLPIGEGGRYQGSVLSYVTPFTLFGGLTTTLLFMLHGATFLLLRLHKQGELHARARRAALFWGALATAAVLGFVYLGYVRDELFKNFGLGSWVLPGLAALTLAGIWLSLRLARDGLSFAMSGLTIVLSVVTVFLGLFPNVLPSTLSPSFNLTISNAASQPYTLHLMTIVGAVFLPLIVGYQAWNYYVFRRRIAVDDKKAGAAH</sequence>
<protein>
    <submittedName>
        <fullName evidence="13">Cytochrome c oxidase assembly protein</fullName>
    </submittedName>
</protein>
<dbReference type="Pfam" id="PF02322">
    <property type="entry name" value="Cyt_bd_oxida_II"/>
    <property type="match status" value="1"/>
</dbReference>
<evidence type="ECO:0000256" key="5">
    <source>
        <dbReference type="ARBA" id="ARBA00022617"/>
    </source>
</evidence>
<keyword evidence="6 12" id="KW-0812">Transmembrane</keyword>
<name>A0A918F769_9DEIO</name>
<keyword evidence="14" id="KW-1185">Reference proteome</keyword>
<evidence type="ECO:0000313" key="14">
    <source>
        <dbReference type="Proteomes" id="UP000603865"/>
    </source>
</evidence>
<accession>A0A918F769</accession>
<organism evidence="13 14">
    <name type="scientific">Deinococcus ruber</name>
    <dbReference type="NCBI Taxonomy" id="1848197"/>
    <lineage>
        <taxon>Bacteria</taxon>
        <taxon>Thermotogati</taxon>
        <taxon>Deinococcota</taxon>
        <taxon>Deinococci</taxon>
        <taxon>Deinococcales</taxon>
        <taxon>Deinococcaceae</taxon>
        <taxon>Deinococcus</taxon>
    </lineage>
</organism>
<comment type="subcellular location">
    <subcellularLocation>
        <location evidence="1">Cell membrane</location>
        <topology evidence="1">Multi-pass membrane protein</topology>
    </subcellularLocation>
</comment>
<keyword evidence="11 12" id="KW-0472">Membrane</keyword>
<evidence type="ECO:0000256" key="8">
    <source>
        <dbReference type="ARBA" id="ARBA00022982"/>
    </source>
</evidence>
<gene>
    <name evidence="13" type="primary">cydB</name>
    <name evidence="13" type="ORF">GCM10008957_20520</name>
</gene>
<evidence type="ECO:0000256" key="6">
    <source>
        <dbReference type="ARBA" id="ARBA00022692"/>
    </source>
</evidence>
<dbReference type="InterPro" id="IPR003317">
    <property type="entry name" value="Cyt-d_oxidase_su2"/>
</dbReference>
<dbReference type="NCBIfam" id="TIGR00203">
    <property type="entry name" value="cydB"/>
    <property type="match status" value="1"/>
</dbReference>
<comment type="caution">
    <text evidence="13">The sequence shown here is derived from an EMBL/GenBank/DDBJ whole genome shotgun (WGS) entry which is preliminary data.</text>
</comment>
<dbReference type="GO" id="GO:0019646">
    <property type="term" value="P:aerobic electron transport chain"/>
    <property type="evidence" value="ECO:0007669"/>
    <property type="project" value="TreeGrafter"/>
</dbReference>
<keyword evidence="3" id="KW-0813">Transport</keyword>
<dbReference type="PANTHER" id="PTHR43141">
    <property type="entry name" value="CYTOCHROME BD2 SUBUNIT II"/>
    <property type="match status" value="1"/>
</dbReference>
<dbReference type="RefSeq" id="WP_189089997.1">
    <property type="nucleotide sequence ID" value="NZ_BMQL01000009.1"/>
</dbReference>
<keyword evidence="4" id="KW-1003">Cell membrane</keyword>
<evidence type="ECO:0000256" key="2">
    <source>
        <dbReference type="ARBA" id="ARBA00007543"/>
    </source>
</evidence>